<organism evidence="13 14">
    <name type="scientific">Silurus asotus</name>
    <name type="common">Amur catfish</name>
    <name type="synonym">Parasilurus asotus</name>
    <dbReference type="NCBI Taxonomy" id="30991"/>
    <lineage>
        <taxon>Eukaryota</taxon>
        <taxon>Metazoa</taxon>
        <taxon>Chordata</taxon>
        <taxon>Craniata</taxon>
        <taxon>Vertebrata</taxon>
        <taxon>Euteleostomi</taxon>
        <taxon>Actinopterygii</taxon>
        <taxon>Neopterygii</taxon>
        <taxon>Teleostei</taxon>
        <taxon>Ostariophysi</taxon>
        <taxon>Siluriformes</taxon>
        <taxon>Siluridae</taxon>
        <taxon>Silurus</taxon>
    </lineage>
</organism>
<keyword evidence="7" id="KW-0206">Cytoskeleton</keyword>
<evidence type="ECO:0000259" key="12">
    <source>
        <dbReference type="Pfam" id="PF14988"/>
    </source>
</evidence>
<keyword evidence="4" id="KW-0963">Cytoplasm</keyword>
<sequence>MPKKKMKKAVKKGKGKVKKETNMDGECDTERAKANAALWEARLELTESSRVEYREAARRLAWANEELTNQQYRAEKDTTDIIAFLKKKELEKEAQASLHRAALEEQLKNEKSKALQDKQFLVAEYTVKINELEEKFKKRSRDFSMIQGELKNIKEFRKKKAQMEQELITVKESMYIANCEHKESLARMEHKFFIEKVRLEKEAEQRISQLAEKAHNEAIVQLDNVSRSVFKENVRLNEALGYHLKEAEELKRSNKALTEENASLTLDKETKKLMITDNVAQLAAQRSEISELRAKVATLEQKLALMVNECEQEKMAMQEKSLVTAQTSMVELEKLQKLLAMREREMSRVKRLAHSIVEQRTQLELFFHEALAHVKQEIITSQIHYRQEAKEAYQKWMSEARRGKKDYPHIRTFNKAPHSTNNVYTDLEEAERWSNLQTSKVDISDLTWEQKERVLRLLFAKMNGLKTRRPLQLPVQAPSLERDRNDQNPEFREEESSMAFITQASVSDMASNPSGLL</sequence>
<feature type="domain" description="DUF4515" evidence="12">
    <location>
        <begin position="81"/>
        <end position="266"/>
    </location>
</feature>
<dbReference type="PANTHER" id="PTHR14845">
    <property type="entry name" value="COILED-COIL DOMAIN-CONTAINING 166"/>
    <property type="match status" value="1"/>
</dbReference>
<comment type="caution">
    <text evidence="13">The sequence shown here is derived from an EMBL/GenBank/DDBJ whole genome shotgun (WGS) entry which is preliminary data.</text>
</comment>
<evidence type="ECO:0000256" key="8">
    <source>
        <dbReference type="ARBA" id="ARBA00023273"/>
    </source>
</evidence>
<evidence type="ECO:0000256" key="9">
    <source>
        <dbReference type="ARBA" id="ARBA00031573"/>
    </source>
</evidence>
<feature type="compositionally biased region" description="Basic and acidic residues" evidence="11">
    <location>
        <begin position="480"/>
        <end position="495"/>
    </location>
</feature>
<evidence type="ECO:0000313" key="13">
    <source>
        <dbReference type="EMBL" id="KAI5616721.1"/>
    </source>
</evidence>
<feature type="compositionally biased region" description="Basic residues" evidence="11">
    <location>
        <begin position="1"/>
        <end position="17"/>
    </location>
</feature>
<proteinExistence type="inferred from homology"/>
<comment type="similarity">
    <text evidence="2">Belongs to the BBOF1 family.</text>
</comment>
<dbReference type="EMBL" id="MU551716">
    <property type="protein sequence ID" value="KAI5616721.1"/>
    <property type="molecule type" value="Genomic_DNA"/>
</dbReference>
<dbReference type="AlphaFoldDB" id="A0AAD5FH69"/>
<dbReference type="Proteomes" id="UP001205998">
    <property type="component" value="Unassembled WGS sequence"/>
</dbReference>
<feature type="region of interest" description="Disordered" evidence="11">
    <location>
        <begin position="1"/>
        <end position="28"/>
    </location>
</feature>
<feature type="coiled-coil region" evidence="10">
    <location>
        <begin position="247"/>
        <end position="352"/>
    </location>
</feature>
<accession>A0AAD5FH69</accession>
<evidence type="ECO:0000256" key="4">
    <source>
        <dbReference type="ARBA" id="ARBA00022490"/>
    </source>
</evidence>
<keyword evidence="14" id="KW-1185">Reference proteome</keyword>
<evidence type="ECO:0000256" key="11">
    <source>
        <dbReference type="SAM" id="MobiDB-lite"/>
    </source>
</evidence>
<feature type="compositionally biased region" description="Basic and acidic residues" evidence="11">
    <location>
        <begin position="18"/>
        <end position="28"/>
    </location>
</feature>
<evidence type="ECO:0000313" key="14">
    <source>
        <dbReference type="Proteomes" id="UP001205998"/>
    </source>
</evidence>
<dbReference type="PANTHER" id="PTHR14845:SF5">
    <property type="entry name" value="BASAL BODY-ORIENTATION FACTOR 1"/>
    <property type="match status" value="1"/>
</dbReference>
<keyword evidence="5 10" id="KW-0175">Coiled coil</keyword>
<protein>
    <recommendedName>
        <fullName evidence="3">Basal body-orientation factor 1</fullName>
    </recommendedName>
    <alternativeName>
        <fullName evidence="9">Coiled-coil domain-containing protein 176</fullName>
    </alternativeName>
</protein>
<comment type="subcellular location">
    <subcellularLocation>
        <location evidence="1">Cytoplasm</location>
        <location evidence="1">Cytoskeleton</location>
        <location evidence="1">Cilium basal body</location>
    </subcellularLocation>
</comment>
<keyword evidence="8" id="KW-0966">Cell projection</keyword>
<evidence type="ECO:0000256" key="1">
    <source>
        <dbReference type="ARBA" id="ARBA00004120"/>
    </source>
</evidence>
<dbReference type="InterPro" id="IPR032777">
    <property type="entry name" value="DUF4515"/>
</dbReference>
<feature type="region of interest" description="Disordered" evidence="11">
    <location>
        <begin position="470"/>
        <end position="497"/>
    </location>
</feature>
<evidence type="ECO:0000256" key="10">
    <source>
        <dbReference type="SAM" id="Coils"/>
    </source>
</evidence>
<dbReference type="Pfam" id="PF14988">
    <property type="entry name" value="DUF4515"/>
    <property type="match status" value="1"/>
</dbReference>
<evidence type="ECO:0000256" key="2">
    <source>
        <dbReference type="ARBA" id="ARBA00007508"/>
    </source>
</evidence>
<evidence type="ECO:0000256" key="3">
    <source>
        <dbReference type="ARBA" id="ARBA00015392"/>
    </source>
</evidence>
<reference evidence="13" key="1">
    <citation type="submission" date="2018-07" db="EMBL/GenBank/DDBJ databases">
        <title>Comparative genomics of catfishes provides insights into carnivory and benthic adaptation.</title>
        <authorList>
            <person name="Zhang Y."/>
            <person name="Wang D."/>
            <person name="Peng Z."/>
            <person name="Zheng S."/>
            <person name="Shao F."/>
            <person name="Tao W."/>
        </authorList>
    </citation>
    <scope>NUCLEOTIDE SEQUENCE</scope>
    <source>
        <strain evidence="13">Chongqing</strain>
    </source>
</reference>
<evidence type="ECO:0000256" key="6">
    <source>
        <dbReference type="ARBA" id="ARBA00023069"/>
    </source>
</evidence>
<evidence type="ECO:0000256" key="5">
    <source>
        <dbReference type="ARBA" id="ARBA00023054"/>
    </source>
</evidence>
<keyword evidence="6" id="KW-0969">Cilium</keyword>
<feature type="coiled-coil region" evidence="10">
    <location>
        <begin position="104"/>
        <end position="173"/>
    </location>
</feature>
<evidence type="ECO:0000256" key="7">
    <source>
        <dbReference type="ARBA" id="ARBA00023212"/>
    </source>
</evidence>
<name>A0AAD5FH69_SILAS</name>
<gene>
    <name evidence="13" type="ORF">C0J50_23650</name>
</gene>